<dbReference type="PANTHER" id="PTHR12147">
    <property type="entry name" value="METALLOPEPTIDASE M28 FAMILY MEMBER"/>
    <property type="match status" value="1"/>
</dbReference>
<evidence type="ECO:0000259" key="3">
    <source>
        <dbReference type="Pfam" id="PF04389"/>
    </source>
</evidence>
<sequence length="898" mass="96510">MFKLSNKILSTSMVLMLIAASSGISNAQTDKKNLSGVICSEQNKFLNSVDGSRAFNHIRYLSDTIGPRIVGTNEEYQAAQYIKKQFDKLGYDSEIQEFSYATGKGTSSLKLGQEVINSESFTGSKVTNGKISSEIVNCNLGSEEDFAKVDVKGKIAFVERGTVTFVDKVTNAANAGAIAVVMYNNTSGISTGSVGDVSVPAVGIERQAGLSILEKLDKGESVTLSLEVGKSPSTTSWNVVAKQDARGKDSANTDEIVYISAHLDSVAKAPGANDNASGVAAMIEIANAIKDLDTDREIRFIACGAEEVGLRGSAAYVKTLTKDELDRSIGNFNLDMVATNYKDCSELAVYTNKGVENVVTDAVKEAGKRLESNSTSFTSYDGKHEVKKDGSLVAMGSSDHVSFDSVGIPSALFINGDPEKLYDPRSALEPYYHKPTDHTEHASQERLERTIKLIGSAIYETVDTDHENLISVDNMMKDLEVFAGKDNARVTGFEGEHDAANYIVEQYKAMGLKPRKQLINGIDGFMSEGSTVKVGNKEISSKTLTYSNATTGVLKGELVNCGLGKPDEINNVKGKIALIKRGDLSFAEKVDNAGAKGAAGVIIYNNASGDLNGTLGEYSSKRIPSTSMTLADGEALASKLANGEKLEVSMEVKTSVETDSYSYNVIASIPAAKNPRTAQTIVIGAHMDCVQTPGANDNGSGTVSIIEAARVLSRPEIASQLKYNIEFVNFGAEEIGLVGAKEYVKSLQDSGRVNKVKSMINLDMVGVGNNMVMWNSDKNSSHEVTDLTKKIASQLGHLNMSATKDLHSTSSDHAPFESVGIPSTFIGYTLDQDGTLDQYYHTKGDKIETINPKWLYNSVDVVVNSVIEMQSQSDRTAAKALLANYNVDKVENENLRTK</sequence>
<feature type="chain" id="PRO_5045190840" description="Aminopeptidase" evidence="1">
    <location>
        <begin position="28"/>
        <end position="898"/>
    </location>
</feature>
<dbReference type="Gene3D" id="3.40.630.10">
    <property type="entry name" value="Zn peptidases"/>
    <property type="match status" value="2"/>
</dbReference>
<feature type="domain" description="PA" evidence="2">
    <location>
        <begin position="136"/>
        <end position="212"/>
    </location>
</feature>
<dbReference type="Proteomes" id="UP001235030">
    <property type="component" value="Chromosome"/>
</dbReference>
<dbReference type="InterPro" id="IPR045175">
    <property type="entry name" value="M28_fam"/>
</dbReference>
<evidence type="ECO:0008006" key="6">
    <source>
        <dbReference type="Google" id="ProtNLM"/>
    </source>
</evidence>
<dbReference type="Pfam" id="PF04389">
    <property type="entry name" value="Peptidase_M28"/>
    <property type="match status" value="2"/>
</dbReference>
<gene>
    <name evidence="4" type="ORF">TEMA_23390</name>
</gene>
<evidence type="ECO:0000313" key="5">
    <source>
        <dbReference type="Proteomes" id="UP001235030"/>
    </source>
</evidence>
<dbReference type="InterPro" id="IPR003137">
    <property type="entry name" value="PA_domain"/>
</dbReference>
<feature type="signal peptide" evidence="1">
    <location>
        <begin position="1"/>
        <end position="27"/>
    </location>
</feature>
<keyword evidence="1" id="KW-0732">Signal</keyword>
<dbReference type="Gene3D" id="3.50.30.30">
    <property type="match status" value="2"/>
</dbReference>
<dbReference type="CDD" id="cd02133">
    <property type="entry name" value="PA_C5a_like"/>
    <property type="match status" value="2"/>
</dbReference>
<dbReference type="RefSeq" id="WP_228104095.1">
    <property type="nucleotide sequence ID" value="NZ_CP101637.1"/>
</dbReference>
<keyword evidence="5" id="KW-1185">Reference proteome</keyword>
<evidence type="ECO:0000259" key="2">
    <source>
        <dbReference type="Pfam" id="PF02225"/>
    </source>
</evidence>
<dbReference type="SUPFAM" id="SSF52025">
    <property type="entry name" value="PA domain"/>
    <property type="match status" value="2"/>
</dbReference>
<dbReference type="SUPFAM" id="SSF53187">
    <property type="entry name" value="Zn-dependent exopeptidases"/>
    <property type="match status" value="2"/>
</dbReference>
<organism evidence="4 5">
    <name type="scientific">Terrisporobacter mayombei</name>
    <dbReference type="NCBI Taxonomy" id="1541"/>
    <lineage>
        <taxon>Bacteria</taxon>
        <taxon>Bacillati</taxon>
        <taxon>Bacillota</taxon>
        <taxon>Clostridia</taxon>
        <taxon>Peptostreptococcales</taxon>
        <taxon>Peptostreptococcaceae</taxon>
        <taxon>Terrisporobacter</taxon>
    </lineage>
</organism>
<feature type="domain" description="PA" evidence="2">
    <location>
        <begin position="555"/>
        <end position="636"/>
    </location>
</feature>
<name>A0ABY9Q327_9FIRM</name>
<evidence type="ECO:0000256" key="1">
    <source>
        <dbReference type="SAM" id="SignalP"/>
    </source>
</evidence>
<dbReference type="PANTHER" id="PTHR12147:SF26">
    <property type="entry name" value="PEPTIDASE M28 DOMAIN-CONTAINING PROTEIN"/>
    <property type="match status" value="1"/>
</dbReference>
<dbReference type="InterPro" id="IPR046450">
    <property type="entry name" value="PA_dom_sf"/>
</dbReference>
<protein>
    <recommendedName>
        <fullName evidence="6">Aminopeptidase</fullName>
    </recommendedName>
</protein>
<evidence type="ECO:0000313" key="4">
    <source>
        <dbReference type="EMBL" id="WMT81989.1"/>
    </source>
</evidence>
<proteinExistence type="predicted"/>
<dbReference type="Pfam" id="PF02225">
    <property type="entry name" value="PA"/>
    <property type="match status" value="2"/>
</dbReference>
<dbReference type="EMBL" id="CP101637">
    <property type="protein sequence ID" value="WMT81989.1"/>
    <property type="molecule type" value="Genomic_DNA"/>
</dbReference>
<accession>A0ABY9Q327</accession>
<dbReference type="InterPro" id="IPR007484">
    <property type="entry name" value="Peptidase_M28"/>
</dbReference>
<feature type="domain" description="Peptidase M28" evidence="3">
    <location>
        <begin position="664"/>
        <end position="864"/>
    </location>
</feature>
<reference evidence="4 5" key="1">
    <citation type="submission" date="2022-07" db="EMBL/GenBank/DDBJ databases">
        <title>Genome sequence of Terrisporobacter mayombei DSM6539.</title>
        <authorList>
            <person name="Boeer T."/>
            <person name="Bengelsdorf F.R."/>
            <person name="Daniel R."/>
            <person name="Poehlein A."/>
        </authorList>
    </citation>
    <scope>NUCLEOTIDE SEQUENCE [LARGE SCALE GENOMIC DNA]</scope>
    <source>
        <strain evidence="4 5">DSM 6539</strain>
    </source>
</reference>
<feature type="domain" description="Peptidase M28" evidence="3">
    <location>
        <begin position="238"/>
        <end position="454"/>
    </location>
</feature>